<dbReference type="PANTHER" id="PTHR23427:SF2">
    <property type="entry name" value="SURFEIT LOCUS PROTEIN 1"/>
    <property type="match status" value="1"/>
</dbReference>
<comment type="caution">
    <text evidence="7">The sequence shown here is derived from an EMBL/GenBank/DDBJ whole genome shotgun (WGS) entry which is preliminary data.</text>
</comment>
<sequence>MAMAVAARAVPRSVVVAGALTILGTVVLCGLGLWQLQRLAWKQNLVAMVEARAQAPAVPVPAEADWPALTRDSDEYRKVTLVGRFDHGHEVQVFTSLQDDRFEVSGPGWWVMTPLRLDSGAIVFVNRGFVPHAFRDPATRAAGQLAGEVEITGLLRLPEAGNIFTPDNQPGTRTWYVRDPQAIAAAERLDRVAPFFVDADSTPNPGGLPLGGATRVAFRNDHLGYAITWFGLAVALVGVYLAWAWSQIRGARILAAGSARQ</sequence>
<dbReference type="GO" id="GO:0005886">
    <property type="term" value="C:plasma membrane"/>
    <property type="evidence" value="ECO:0007669"/>
    <property type="project" value="UniProtKB-SubCell"/>
</dbReference>
<feature type="transmembrane region" description="Helical" evidence="6">
    <location>
        <begin position="223"/>
        <end position="245"/>
    </location>
</feature>
<evidence type="ECO:0000256" key="1">
    <source>
        <dbReference type="ARBA" id="ARBA00004370"/>
    </source>
</evidence>
<dbReference type="RefSeq" id="WP_342635143.1">
    <property type="nucleotide sequence ID" value="NZ_SMAK01000006.1"/>
</dbReference>
<keyword evidence="5 6" id="KW-0472">Membrane</keyword>
<keyword evidence="6" id="KW-1003">Cell membrane</keyword>
<gene>
    <name evidence="7" type="ORF">EDC22_106139</name>
</gene>
<name>A0A4R3M8S8_9HYPH</name>
<evidence type="ECO:0000256" key="6">
    <source>
        <dbReference type="RuleBase" id="RU363076"/>
    </source>
</evidence>
<dbReference type="InterPro" id="IPR002994">
    <property type="entry name" value="Surf1/Shy1"/>
</dbReference>
<protein>
    <recommendedName>
        <fullName evidence="6">SURF1-like protein</fullName>
    </recommendedName>
</protein>
<dbReference type="Pfam" id="PF02104">
    <property type="entry name" value="SURF1"/>
    <property type="match status" value="1"/>
</dbReference>
<dbReference type="PANTHER" id="PTHR23427">
    <property type="entry name" value="SURFEIT LOCUS PROTEIN"/>
    <property type="match status" value="1"/>
</dbReference>
<evidence type="ECO:0000256" key="2">
    <source>
        <dbReference type="ARBA" id="ARBA00007165"/>
    </source>
</evidence>
<keyword evidence="8" id="KW-1185">Reference proteome</keyword>
<keyword evidence="3 6" id="KW-0812">Transmembrane</keyword>
<dbReference type="EMBL" id="SMAK01000006">
    <property type="protein sequence ID" value="TCT09944.1"/>
    <property type="molecule type" value="Genomic_DNA"/>
</dbReference>
<evidence type="ECO:0000313" key="8">
    <source>
        <dbReference type="Proteomes" id="UP000295678"/>
    </source>
</evidence>
<evidence type="ECO:0000256" key="4">
    <source>
        <dbReference type="ARBA" id="ARBA00022989"/>
    </source>
</evidence>
<feature type="transmembrane region" description="Helical" evidence="6">
    <location>
        <begin position="12"/>
        <end position="34"/>
    </location>
</feature>
<organism evidence="7 8">
    <name type="scientific">Tepidamorphus gemmatus</name>
    <dbReference type="NCBI Taxonomy" id="747076"/>
    <lineage>
        <taxon>Bacteria</taxon>
        <taxon>Pseudomonadati</taxon>
        <taxon>Pseudomonadota</taxon>
        <taxon>Alphaproteobacteria</taxon>
        <taxon>Hyphomicrobiales</taxon>
        <taxon>Tepidamorphaceae</taxon>
        <taxon>Tepidamorphus</taxon>
    </lineage>
</organism>
<dbReference type="CDD" id="cd06662">
    <property type="entry name" value="SURF1"/>
    <property type="match status" value="1"/>
</dbReference>
<dbReference type="InterPro" id="IPR045214">
    <property type="entry name" value="Surf1/Surf4"/>
</dbReference>
<evidence type="ECO:0000313" key="7">
    <source>
        <dbReference type="EMBL" id="TCT09944.1"/>
    </source>
</evidence>
<evidence type="ECO:0000256" key="3">
    <source>
        <dbReference type="ARBA" id="ARBA00022692"/>
    </source>
</evidence>
<reference evidence="7 8" key="1">
    <citation type="submission" date="2019-03" db="EMBL/GenBank/DDBJ databases">
        <title>Genomic Encyclopedia of Type Strains, Phase IV (KMG-IV): sequencing the most valuable type-strain genomes for metagenomic binning, comparative biology and taxonomic classification.</title>
        <authorList>
            <person name="Goeker M."/>
        </authorList>
    </citation>
    <scope>NUCLEOTIDE SEQUENCE [LARGE SCALE GENOMIC DNA]</scope>
    <source>
        <strain evidence="7 8">DSM 19345</strain>
    </source>
</reference>
<dbReference type="PROSITE" id="PS50895">
    <property type="entry name" value="SURF1"/>
    <property type="match status" value="1"/>
</dbReference>
<accession>A0A4R3M8S8</accession>
<evidence type="ECO:0000256" key="5">
    <source>
        <dbReference type="ARBA" id="ARBA00023136"/>
    </source>
</evidence>
<dbReference type="Proteomes" id="UP000295678">
    <property type="component" value="Unassembled WGS sequence"/>
</dbReference>
<dbReference type="AlphaFoldDB" id="A0A4R3M8S8"/>
<proteinExistence type="inferred from homology"/>
<keyword evidence="4 6" id="KW-1133">Transmembrane helix</keyword>
<comment type="subcellular location">
    <subcellularLocation>
        <location evidence="6">Cell membrane</location>
        <topology evidence="6">Multi-pass membrane protein</topology>
    </subcellularLocation>
    <subcellularLocation>
        <location evidence="1">Membrane</location>
    </subcellularLocation>
</comment>
<comment type="similarity">
    <text evidence="2 6">Belongs to the SURF1 family.</text>
</comment>